<dbReference type="CDD" id="cd04301">
    <property type="entry name" value="NAT_SF"/>
    <property type="match status" value="1"/>
</dbReference>
<dbReference type="InterPro" id="IPR016181">
    <property type="entry name" value="Acyl_CoA_acyltransferase"/>
</dbReference>
<dbReference type="GO" id="GO:0016747">
    <property type="term" value="F:acyltransferase activity, transferring groups other than amino-acyl groups"/>
    <property type="evidence" value="ECO:0007669"/>
    <property type="project" value="InterPro"/>
</dbReference>
<accession>A0A7T7CD81</accession>
<evidence type="ECO:0000256" key="2">
    <source>
        <dbReference type="ARBA" id="ARBA00023315"/>
    </source>
</evidence>
<protein>
    <submittedName>
        <fullName evidence="4">GNAT family N-acetyltransferase</fullName>
    </submittedName>
</protein>
<dbReference type="PANTHER" id="PTHR43420">
    <property type="entry name" value="ACETYLTRANSFERASE"/>
    <property type="match status" value="1"/>
</dbReference>
<dbReference type="Pfam" id="PF00583">
    <property type="entry name" value="Acetyltransf_1"/>
    <property type="match status" value="1"/>
</dbReference>
<feature type="domain" description="N-acetyltransferase" evidence="3">
    <location>
        <begin position="3"/>
        <end position="159"/>
    </location>
</feature>
<dbReference type="EMBL" id="CP054705">
    <property type="protein sequence ID" value="QQK77705.1"/>
    <property type="molecule type" value="Genomic_DNA"/>
</dbReference>
<dbReference type="InterPro" id="IPR000182">
    <property type="entry name" value="GNAT_dom"/>
</dbReference>
<name>A0A7T7CD81_9BACI</name>
<dbReference type="InterPro" id="IPR050680">
    <property type="entry name" value="YpeA/RimI_acetyltransf"/>
</dbReference>
<evidence type="ECO:0000259" key="3">
    <source>
        <dbReference type="PROSITE" id="PS51186"/>
    </source>
</evidence>
<dbReference type="RefSeq" id="WP_200125305.1">
    <property type="nucleotide sequence ID" value="NZ_CP054705.1"/>
</dbReference>
<dbReference type="PROSITE" id="PS51186">
    <property type="entry name" value="GNAT"/>
    <property type="match status" value="1"/>
</dbReference>
<gene>
    <name evidence="4" type="ORF">HUG15_20370</name>
</gene>
<keyword evidence="5" id="KW-1185">Reference proteome</keyword>
<proteinExistence type="predicted"/>
<evidence type="ECO:0000256" key="1">
    <source>
        <dbReference type="ARBA" id="ARBA00022679"/>
    </source>
</evidence>
<dbReference type="SUPFAM" id="SSF55729">
    <property type="entry name" value="Acyl-CoA N-acyltransferases (Nat)"/>
    <property type="match status" value="1"/>
</dbReference>
<evidence type="ECO:0000313" key="4">
    <source>
        <dbReference type="EMBL" id="QQK77705.1"/>
    </source>
</evidence>
<dbReference type="AlphaFoldDB" id="A0A7T7CD81"/>
<keyword evidence="1 4" id="KW-0808">Transferase</keyword>
<keyword evidence="2" id="KW-0012">Acyltransferase</keyword>
<reference evidence="4 5" key="1">
    <citation type="submission" date="2020-06" db="EMBL/GenBank/DDBJ databases">
        <title>Genomic analysis of Salicibibacter sp. NKC5-3.</title>
        <authorList>
            <person name="Oh Y.J."/>
        </authorList>
    </citation>
    <scope>NUCLEOTIDE SEQUENCE [LARGE SCALE GENOMIC DNA]</scope>
    <source>
        <strain evidence="4 5">NKC5-3</strain>
    </source>
</reference>
<dbReference type="Proteomes" id="UP000595823">
    <property type="component" value="Chromosome"/>
</dbReference>
<sequence length="159" mass="18365">MSIYIRQTKESDSEELMDLNNLIWNKSNTPAFFYWESVEEYSKHCPVGKQFVAIINDKVAGYIGYKNPTGLKSNSHVLDIDIGVHPDFQRKGVGKALLNHVFSWGKKNGFVKISIRVLSTNRSAIQFYISQGFKEQEMLKDEFLIDGKFVDDILMYRML</sequence>
<organism evidence="4 5">
    <name type="scientific">Salicibibacter cibarius</name>
    <dbReference type="NCBI Taxonomy" id="2743000"/>
    <lineage>
        <taxon>Bacteria</taxon>
        <taxon>Bacillati</taxon>
        <taxon>Bacillota</taxon>
        <taxon>Bacilli</taxon>
        <taxon>Bacillales</taxon>
        <taxon>Bacillaceae</taxon>
        <taxon>Salicibibacter</taxon>
    </lineage>
</organism>
<dbReference type="Gene3D" id="3.40.630.30">
    <property type="match status" value="1"/>
</dbReference>
<dbReference type="KEGG" id="scia:HUG15_20370"/>
<evidence type="ECO:0000313" key="5">
    <source>
        <dbReference type="Proteomes" id="UP000595823"/>
    </source>
</evidence>